<dbReference type="GO" id="GO:0006310">
    <property type="term" value="P:DNA recombination"/>
    <property type="evidence" value="ECO:0007669"/>
    <property type="project" value="UniProtKB-KW"/>
</dbReference>
<keyword evidence="3" id="KW-0229">DNA integration</keyword>
<dbReference type="RefSeq" id="WP_015310914.1">
    <property type="nucleotide sequence ID" value="NC_019970.1"/>
</dbReference>
<dbReference type="PATRIC" id="fig|698948.3.peg.431"/>
<dbReference type="PANTHER" id="PTHR30349:SF81">
    <property type="entry name" value="TYROSINE RECOMBINASE XERC"/>
    <property type="match status" value="1"/>
</dbReference>
<dbReference type="HOGENOM" id="CLU_027562_9_1_9"/>
<dbReference type="Proteomes" id="UP000010845">
    <property type="component" value="Chromosome"/>
</dbReference>
<dbReference type="AlphaFoldDB" id="L0IIT6"/>
<evidence type="ECO:0000259" key="8">
    <source>
        <dbReference type="PROSITE" id="PS51900"/>
    </source>
</evidence>
<dbReference type="InterPro" id="IPR044068">
    <property type="entry name" value="CB"/>
</dbReference>
<evidence type="ECO:0000313" key="10">
    <source>
        <dbReference type="Proteomes" id="UP000010845"/>
    </source>
</evidence>
<dbReference type="SUPFAM" id="SSF56349">
    <property type="entry name" value="DNA breaking-rejoining enzymes"/>
    <property type="match status" value="1"/>
</dbReference>
<organism evidence="9 10">
    <name type="scientific">Thermoanaerobacterium thermosaccharolyticum M0795</name>
    <dbReference type="NCBI Taxonomy" id="698948"/>
    <lineage>
        <taxon>Bacteria</taxon>
        <taxon>Bacillati</taxon>
        <taxon>Bacillota</taxon>
        <taxon>Clostridia</taxon>
        <taxon>Thermoanaerobacterales</taxon>
        <taxon>Thermoanaerobacteraceae</taxon>
        <taxon>Thermoanaerobacterium</taxon>
    </lineage>
</organism>
<accession>L0IIT6</accession>
<dbReference type="InterPro" id="IPR013762">
    <property type="entry name" value="Integrase-like_cat_sf"/>
</dbReference>
<dbReference type="InterPro" id="IPR002104">
    <property type="entry name" value="Integrase_catalytic"/>
</dbReference>
<evidence type="ECO:0000256" key="2">
    <source>
        <dbReference type="ARBA" id="ARBA00008857"/>
    </source>
</evidence>
<keyword evidence="4 6" id="KW-0238">DNA-binding</keyword>
<evidence type="ECO:0000259" key="7">
    <source>
        <dbReference type="PROSITE" id="PS51898"/>
    </source>
</evidence>
<evidence type="ECO:0000256" key="4">
    <source>
        <dbReference type="ARBA" id="ARBA00023125"/>
    </source>
</evidence>
<feature type="domain" description="Tyr recombinase" evidence="7">
    <location>
        <begin position="120"/>
        <end position="309"/>
    </location>
</feature>
<dbReference type="KEGG" id="tto:Thethe_00445"/>
<keyword evidence="5" id="KW-0233">DNA recombination</keyword>
<reference evidence="9 10" key="1">
    <citation type="submission" date="2012-03" db="EMBL/GenBank/DDBJ databases">
        <title>Complete sequence of chromosome of Thermoanaerobacterium thermosaccharolyticum M0795.</title>
        <authorList>
            <consortium name="US DOE Joint Genome Institute"/>
            <person name="Lucas S."/>
            <person name="Han J."/>
            <person name="Lapidus A."/>
            <person name="Cheng J.-F."/>
            <person name="Goodwin L."/>
            <person name="Pitluck S."/>
            <person name="Peters L."/>
            <person name="Teshima H."/>
            <person name="Detter J.C."/>
            <person name="Han C."/>
            <person name="Tapia R."/>
            <person name="Land M."/>
            <person name="Hauser L."/>
            <person name="Kyrpides N."/>
            <person name="Ivanova N."/>
            <person name="Pagani I."/>
            <person name="Feinberg L."/>
            <person name="Folden J."/>
            <person name="Hogsett D."/>
            <person name="Shaw J."/>
            <person name="Woyke T."/>
        </authorList>
    </citation>
    <scope>NUCLEOTIDE SEQUENCE [LARGE SCALE GENOMIC DNA]</scope>
    <source>
        <strain evidence="9 10">M0795</strain>
    </source>
</reference>
<dbReference type="GO" id="GO:0015074">
    <property type="term" value="P:DNA integration"/>
    <property type="evidence" value="ECO:0007669"/>
    <property type="project" value="UniProtKB-KW"/>
</dbReference>
<evidence type="ECO:0000313" key="9">
    <source>
        <dbReference type="EMBL" id="AGB18156.1"/>
    </source>
</evidence>
<name>L0IIT6_THETR</name>
<dbReference type="PROSITE" id="PS51900">
    <property type="entry name" value="CB"/>
    <property type="match status" value="1"/>
</dbReference>
<dbReference type="InterPro" id="IPR050090">
    <property type="entry name" value="Tyrosine_recombinase_XerCD"/>
</dbReference>
<comment type="function">
    <text evidence="1">Site-specific tyrosine recombinase, which acts by catalyzing the cutting and rejoining of the recombining DNA molecules.</text>
</comment>
<dbReference type="InterPro" id="IPR004107">
    <property type="entry name" value="Integrase_SAM-like_N"/>
</dbReference>
<evidence type="ECO:0000256" key="3">
    <source>
        <dbReference type="ARBA" id="ARBA00022908"/>
    </source>
</evidence>
<gene>
    <name evidence="9" type="ORF">Thethe_00445</name>
</gene>
<evidence type="ECO:0000256" key="1">
    <source>
        <dbReference type="ARBA" id="ARBA00003283"/>
    </source>
</evidence>
<proteinExistence type="inferred from homology"/>
<dbReference type="EMBL" id="CP003066">
    <property type="protein sequence ID" value="AGB18156.1"/>
    <property type="molecule type" value="Genomic_DNA"/>
</dbReference>
<dbReference type="Gene3D" id="1.10.150.130">
    <property type="match status" value="1"/>
</dbReference>
<dbReference type="Gene3D" id="1.10.443.10">
    <property type="entry name" value="Intergrase catalytic core"/>
    <property type="match status" value="1"/>
</dbReference>
<dbReference type="Pfam" id="PF13495">
    <property type="entry name" value="Phage_int_SAM_4"/>
    <property type="match status" value="1"/>
</dbReference>
<dbReference type="GO" id="GO:0003677">
    <property type="term" value="F:DNA binding"/>
    <property type="evidence" value="ECO:0007669"/>
    <property type="project" value="UniProtKB-UniRule"/>
</dbReference>
<dbReference type="PANTHER" id="PTHR30349">
    <property type="entry name" value="PHAGE INTEGRASE-RELATED"/>
    <property type="match status" value="1"/>
</dbReference>
<dbReference type="InterPro" id="IPR010998">
    <property type="entry name" value="Integrase_recombinase_N"/>
</dbReference>
<sequence>MKTTKFAYYLNKFFTVYLPNTNGSTPMTIDSYRYAFILFLTFMEEKGTPADSIEISDLTYHTILEFLEWLQAKRKNSVATRNQRQAALNSFISYLMYEFPDYLFEFQLILGIPIKKAPQKEISYLKTEGVKLLFEQININTRSGFRNYTMLTLLYTTGIRVSELINIKVKDISLHYPATLLVHGKGQKSRYVPLVSNTVKILEDYIVRYGLDKEYRLNDWLFKNHMKEQFKRQGINYIIKKYADLARIKKPDLIPEDFSPHKMRHTTAMGLVDSGVDLIYIRDLLGHVSVKTTEVYARADATKKREAIEAASKEIVPKEDAQWDNNTRLKDWLKNFNRR</sequence>
<comment type="similarity">
    <text evidence="2">Belongs to the 'phage' integrase family.</text>
</comment>
<protein>
    <submittedName>
        <fullName evidence="9">Site-specific recombinase XerD</fullName>
    </submittedName>
</protein>
<dbReference type="PROSITE" id="PS51898">
    <property type="entry name" value="TYR_RECOMBINASE"/>
    <property type="match status" value="1"/>
</dbReference>
<evidence type="ECO:0000256" key="5">
    <source>
        <dbReference type="ARBA" id="ARBA00023172"/>
    </source>
</evidence>
<evidence type="ECO:0000256" key="6">
    <source>
        <dbReference type="PROSITE-ProRule" id="PRU01248"/>
    </source>
</evidence>
<feature type="domain" description="Core-binding (CB)" evidence="8">
    <location>
        <begin position="4"/>
        <end position="96"/>
    </location>
</feature>
<dbReference type="Pfam" id="PF00589">
    <property type="entry name" value="Phage_integrase"/>
    <property type="match status" value="1"/>
</dbReference>
<dbReference type="InterPro" id="IPR011010">
    <property type="entry name" value="DNA_brk_join_enz"/>
</dbReference>